<dbReference type="PRINTS" id="PR00032">
    <property type="entry name" value="HTHARAC"/>
</dbReference>
<evidence type="ECO:0000313" key="6">
    <source>
        <dbReference type="Proteomes" id="UP000198964"/>
    </source>
</evidence>
<dbReference type="STRING" id="655355.SAMN05216283_102726"/>
<dbReference type="GO" id="GO:0003700">
    <property type="term" value="F:DNA-binding transcription factor activity"/>
    <property type="evidence" value="ECO:0007669"/>
    <property type="project" value="InterPro"/>
</dbReference>
<gene>
    <name evidence="5" type="ORF">SAMN05216283_102726</name>
</gene>
<dbReference type="PANTHER" id="PTHR43280:SF30">
    <property type="entry name" value="MMSAB OPERON REGULATORY PROTEIN"/>
    <property type="match status" value="1"/>
</dbReference>
<keyword evidence="6" id="KW-1185">Reference proteome</keyword>
<protein>
    <submittedName>
        <fullName evidence="5">AraC-like ligand binding domain-containing protein</fullName>
    </submittedName>
</protein>
<dbReference type="EMBL" id="FONW01000002">
    <property type="protein sequence ID" value="SFF11776.1"/>
    <property type="molecule type" value="Genomic_DNA"/>
</dbReference>
<dbReference type="GO" id="GO:0043565">
    <property type="term" value="F:sequence-specific DNA binding"/>
    <property type="evidence" value="ECO:0007669"/>
    <property type="project" value="InterPro"/>
</dbReference>
<keyword evidence="1" id="KW-0805">Transcription regulation</keyword>
<dbReference type="PROSITE" id="PS01124">
    <property type="entry name" value="HTH_ARAC_FAMILY_2"/>
    <property type="match status" value="1"/>
</dbReference>
<dbReference type="RefSeq" id="WP_093919353.1">
    <property type="nucleotide sequence ID" value="NZ_FONW01000002.1"/>
</dbReference>
<dbReference type="InterPro" id="IPR037923">
    <property type="entry name" value="HTH-like"/>
</dbReference>
<dbReference type="Proteomes" id="UP000198964">
    <property type="component" value="Unassembled WGS sequence"/>
</dbReference>
<dbReference type="PROSITE" id="PS00041">
    <property type="entry name" value="HTH_ARAC_FAMILY_1"/>
    <property type="match status" value="1"/>
</dbReference>
<evidence type="ECO:0000256" key="3">
    <source>
        <dbReference type="ARBA" id="ARBA00023163"/>
    </source>
</evidence>
<dbReference type="Gene3D" id="2.60.120.280">
    <property type="entry name" value="Regulatory protein AraC"/>
    <property type="match status" value="1"/>
</dbReference>
<dbReference type="SUPFAM" id="SSF51215">
    <property type="entry name" value="Regulatory protein AraC"/>
    <property type="match status" value="1"/>
</dbReference>
<dbReference type="InterPro" id="IPR009057">
    <property type="entry name" value="Homeodomain-like_sf"/>
</dbReference>
<name>A0A1I2G4T6_9BACT</name>
<proteinExistence type="predicted"/>
<reference evidence="5 6" key="1">
    <citation type="submission" date="2016-10" db="EMBL/GenBank/DDBJ databases">
        <authorList>
            <person name="de Groot N.N."/>
        </authorList>
    </citation>
    <scope>NUCLEOTIDE SEQUENCE [LARGE SCALE GENOMIC DNA]</scope>
    <source>
        <strain evidence="5 6">CGMCC 1.9156</strain>
    </source>
</reference>
<accession>A0A1I2G4T6</accession>
<dbReference type="SUPFAM" id="SSF46689">
    <property type="entry name" value="Homeodomain-like"/>
    <property type="match status" value="2"/>
</dbReference>
<organism evidence="5 6">
    <name type="scientific">Sunxiuqinia elliptica</name>
    <dbReference type="NCBI Taxonomy" id="655355"/>
    <lineage>
        <taxon>Bacteria</taxon>
        <taxon>Pseudomonadati</taxon>
        <taxon>Bacteroidota</taxon>
        <taxon>Bacteroidia</taxon>
        <taxon>Marinilabiliales</taxon>
        <taxon>Prolixibacteraceae</taxon>
        <taxon>Sunxiuqinia</taxon>
    </lineage>
</organism>
<keyword evidence="2" id="KW-0238">DNA-binding</keyword>
<dbReference type="InterPro" id="IPR003313">
    <property type="entry name" value="AraC-bd"/>
</dbReference>
<evidence type="ECO:0000313" key="5">
    <source>
        <dbReference type="EMBL" id="SFF11776.1"/>
    </source>
</evidence>
<dbReference type="InterPro" id="IPR020449">
    <property type="entry name" value="Tscrpt_reg_AraC-type_HTH"/>
</dbReference>
<evidence type="ECO:0000259" key="4">
    <source>
        <dbReference type="PROSITE" id="PS01124"/>
    </source>
</evidence>
<keyword evidence="3" id="KW-0804">Transcription</keyword>
<dbReference type="AlphaFoldDB" id="A0A1I2G4T6"/>
<evidence type="ECO:0000256" key="2">
    <source>
        <dbReference type="ARBA" id="ARBA00023125"/>
    </source>
</evidence>
<evidence type="ECO:0000256" key="1">
    <source>
        <dbReference type="ARBA" id="ARBA00023015"/>
    </source>
</evidence>
<dbReference type="SMART" id="SM00342">
    <property type="entry name" value="HTH_ARAC"/>
    <property type="match status" value="1"/>
</dbReference>
<dbReference type="Pfam" id="PF02311">
    <property type="entry name" value="AraC_binding"/>
    <property type="match status" value="1"/>
</dbReference>
<dbReference type="Pfam" id="PF12833">
    <property type="entry name" value="HTH_18"/>
    <property type="match status" value="1"/>
</dbReference>
<dbReference type="InterPro" id="IPR018060">
    <property type="entry name" value="HTH_AraC"/>
</dbReference>
<dbReference type="PANTHER" id="PTHR43280">
    <property type="entry name" value="ARAC-FAMILY TRANSCRIPTIONAL REGULATOR"/>
    <property type="match status" value="1"/>
</dbReference>
<feature type="domain" description="HTH araC/xylS-type" evidence="4">
    <location>
        <begin position="191"/>
        <end position="289"/>
    </location>
</feature>
<dbReference type="Gene3D" id="1.10.10.60">
    <property type="entry name" value="Homeodomain-like"/>
    <property type="match status" value="2"/>
</dbReference>
<sequence>MKKEEGFPGQLSFVIPEKVIYLIQQNQLVNELYFTDIGYYPHARHHFRSRKQGSSQYILIYCLDGEGLIRIRDEDHLIGADQFFIIPANVPHAYHSSAEKPWSIYWIHFTGEKARWFQHLTGECRTIERGKDSRIHDRINLFGEIFRNLERGYSQEILEYVNLCLRYLLGSFSHIQQFREVRTSDEDDVVAQSINYMLENVERKLKLEEIALVVKLSASHFSRLFQGRTGYSPIEYFIQLKVQRACRLLDNRSFSIAEVAYQLGYEDQFYFSRQFRKVMNLTPRSYRKR</sequence>
<dbReference type="CDD" id="cd06986">
    <property type="entry name" value="cupin_MmsR-like_N"/>
    <property type="match status" value="1"/>
</dbReference>
<dbReference type="InterPro" id="IPR018062">
    <property type="entry name" value="HTH_AraC-typ_CS"/>
</dbReference>